<feature type="chain" id="PRO_5039603032" evidence="2">
    <location>
        <begin position="28"/>
        <end position="331"/>
    </location>
</feature>
<feature type="signal peptide" evidence="2">
    <location>
        <begin position="1"/>
        <end position="27"/>
    </location>
</feature>
<dbReference type="InterPro" id="IPR050902">
    <property type="entry name" value="ABC_Transporter_SBP"/>
</dbReference>
<dbReference type="Gene3D" id="3.40.50.1980">
    <property type="entry name" value="Nitrogenase molybdenum iron protein domain"/>
    <property type="match status" value="2"/>
</dbReference>
<name>A0A1R4JJH8_9MICO</name>
<dbReference type="RefSeq" id="WP_087137136.1">
    <property type="nucleotide sequence ID" value="NZ_FUKR01000043.1"/>
</dbReference>
<keyword evidence="2" id="KW-0732">Signal</keyword>
<gene>
    <name evidence="4" type="ORF">FM119_07895</name>
</gene>
<reference evidence="5" key="1">
    <citation type="submission" date="2017-02" db="EMBL/GenBank/DDBJ databases">
        <authorList>
            <person name="Dridi B."/>
        </authorList>
    </citation>
    <scope>NUCLEOTIDE SEQUENCE [LARGE SCALE GENOMIC DNA]</scope>
    <source>
        <strain evidence="5">EB411</strain>
    </source>
</reference>
<evidence type="ECO:0000313" key="4">
    <source>
        <dbReference type="EMBL" id="SJN32186.1"/>
    </source>
</evidence>
<dbReference type="PANTHER" id="PTHR30535:SF7">
    <property type="entry name" value="IRON(III) DICITRATE-BINDING PROTEIN"/>
    <property type="match status" value="1"/>
</dbReference>
<evidence type="ECO:0000313" key="5">
    <source>
        <dbReference type="Proteomes" id="UP000196778"/>
    </source>
</evidence>
<protein>
    <submittedName>
        <fullName evidence="4">ABC transporter (Iron.B12.siderophore.hemin), periplasmic substrate-binding component</fullName>
    </submittedName>
</protein>
<evidence type="ECO:0000256" key="1">
    <source>
        <dbReference type="ARBA" id="ARBA00008814"/>
    </source>
</evidence>
<comment type="similarity">
    <text evidence="1">Belongs to the bacterial solute-binding protein 8 family.</text>
</comment>
<dbReference type="OrthoDB" id="9797850at2"/>
<dbReference type="Proteomes" id="UP000196778">
    <property type="component" value="Unassembled WGS sequence"/>
</dbReference>
<dbReference type="EMBL" id="FUKR01000043">
    <property type="protein sequence ID" value="SJN32186.1"/>
    <property type="molecule type" value="Genomic_DNA"/>
</dbReference>
<sequence>MPSSPHPALTAIAAVALVATLSGCASSPETEHGDHASSDAYPVTVTNCSNEITFDQSPERIVVLRNEAIPVLSSLGVLDRTVGLVGRFHEAYFDEQTQTTMSEIPVLSDEISQVGGGEISLEDVIAQEPDLVIGTSETVTREGLLAQGINVLENEESCAGSQATSTLDDIDTLFTLYAEVFDRHDEADAALVDIDQQIDAAIAQIPDGENRTAAMLYPTIGGGATYAYGSGSMNHTLLELAGFNNVFADLPDRTAEVTAEELLARDPDVIILLHSGATDEEVEESLTAVPGASELTAVTNDALFPLLFGFTSPASPITIDGLTQIVERFQE</sequence>
<dbReference type="SUPFAM" id="SSF53807">
    <property type="entry name" value="Helical backbone' metal receptor"/>
    <property type="match status" value="1"/>
</dbReference>
<accession>A0A1R4JJH8</accession>
<evidence type="ECO:0000259" key="3">
    <source>
        <dbReference type="PROSITE" id="PS50983"/>
    </source>
</evidence>
<dbReference type="PANTHER" id="PTHR30535">
    <property type="entry name" value="VITAMIN B12-BINDING PROTEIN"/>
    <property type="match status" value="1"/>
</dbReference>
<feature type="domain" description="Fe/B12 periplasmic-binding" evidence="3">
    <location>
        <begin position="60"/>
        <end position="331"/>
    </location>
</feature>
<keyword evidence="5" id="KW-1185">Reference proteome</keyword>
<dbReference type="InterPro" id="IPR002491">
    <property type="entry name" value="ABC_transptr_periplasmic_BD"/>
</dbReference>
<evidence type="ECO:0000256" key="2">
    <source>
        <dbReference type="SAM" id="SignalP"/>
    </source>
</evidence>
<proteinExistence type="inferred from homology"/>
<dbReference type="PROSITE" id="PS50983">
    <property type="entry name" value="FE_B12_PBP"/>
    <property type="match status" value="1"/>
</dbReference>
<organism evidence="4 5">
    <name type="scientific">Mycetocola reblochoni REB411</name>
    <dbReference type="NCBI Taxonomy" id="1255698"/>
    <lineage>
        <taxon>Bacteria</taxon>
        <taxon>Bacillati</taxon>
        <taxon>Actinomycetota</taxon>
        <taxon>Actinomycetes</taxon>
        <taxon>Micrococcales</taxon>
        <taxon>Microbacteriaceae</taxon>
        <taxon>Mycetocola</taxon>
    </lineage>
</organism>
<dbReference type="AlphaFoldDB" id="A0A1R4JJH8"/>
<dbReference type="Pfam" id="PF01497">
    <property type="entry name" value="Peripla_BP_2"/>
    <property type="match status" value="1"/>
</dbReference>